<keyword evidence="1 10" id="KW-0540">Nuclease</keyword>
<keyword evidence="5 10" id="KW-0460">Magnesium</keyword>
<comment type="subunit">
    <text evidence="9 10">Homodimer, forms a heterotetramer with a Cas2 homodimer.</text>
</comment>
<evidence type="ECO:0000256" key="7">
    <source>
        <dbReference type="ARBA" id="ARBA00023125"/>
    </source>
</evidence>
<evidence type="ECO:0000256" key="10">
    <source>
        <dbReference type="HAMAP-Rule" id="MF_01470"/>
    </source>
</evidence>
<dbReference type="EC" id="3.1.-.-" evidence="10"/>
<dbReference type="PANTHER" id="PTHR34353:SF2">
    <property type="entry name" value="CRISPR-ASSOCIATED ENDONUCLEASE CAS1 1"/>
    <property type="match status" value="1"/>
</dbReference>
<dbReference type="GO" id="GO:0004519">
    <property type="term" value="F:endonuclease activity"/>
    <property type="evidence" value="ECO:0007669"/>
    <property type="project" value="UniProtKB-KW"/>
</dbReference>
<dbReference type="RefSeq" id="WP_210225451.1">
    <property type="nucleotide sequence ID" value="NZ_CP072800.1"/>
</dbReference>
<dbReference type="InterPro" id="IPR042211">
    <property type="entry name" value="CRISPR-assoc_Cas1_N"/>
</dbReference>
<keyword evidence="12" id="KW-1185">Reference proteome</keyword>
<evidence type="ECO:0000256" key="1">
    <source>
        <dbReference type="ARBA" id="ARBA00022722"/>
    </source>
</evidence>
<feature type="binding site" evidence="10">
    <location>
        <position position="161"/>
    </location>
    <ligand>
        <name>Mn(2+)</name>
        <dbReference type="ChEBI" id="CHEBI:29035"/>
    </ligand>
</feature>
<keyword evidence="7 10" id="KW-0238">DNA-binding</keyword>
<comment type="function">
    <text evidence="10">CRISPR (clustered regularly interspaced short palindromic repeat), is an adaptive immune system that provides protection against mobile genetic elements (viruses, transposable elements and conjugative plasmids). CRISPR clusters contain spacers, sequences complementary to antecedent mobile elements, and target invading nucleic acids. CRISPR clusters are transcribed and processed into CRISPR RNA (crRNA). Acts as a dsDNA endonuclease. Involved in the integration of spacer DNA into the CRISPR cassette.</text>
</comment>
<evidence type="ECO:0000256" key="8">
    <source>
        <dbReference type="ARBA" id="ARBA00023211"/>
    </source>
</evidence>
<keyword evidence="4 10" id="KW-0378">Hydrolase</keyword>
<dbReference type="HAMAP" id="MF_01470">
    <property type="entry name" value="Cas1"/>
    <property type="match status" value="1"/>
</dbReference>
<feature type="binding site" evidence="10">
    <location>
        <position position="226"/>
    </location>
    <ligand>
        <name>Mn(2+)</name>
        <dbReference type="ChEBI" id="CHEBI:29035"/>
    </ligand>
</feature>
<proteinExistence type="inferred from homology"/>
<dbReference type="InterPro" id="IPR002729">
    <property type="entry name" value="CRISPR-assoc_Cas1"/>
</dbReference>
<dbReference type="Gene3D" id="3.100.10.20">
    <property type="entry name" value="CRISPR-associated endonuclease Cas1, N-terminal domain"/>
    <property type="match status" value="1"/>
</dbReference>
<keyword evidence="2 10" id="KW-0479">Metal-binding</keyword>
<evidence type="ECO:0000256" key="6">
    <source>
        <dbReference type="ARBA" id="ARBA00023118"/>
    </source>
</evidence>
<gene>
    <name evidence="10 11" type="primary">cas1</name>
    <name evidence="11" type="ORF">J8380_09580</name>
</gene>
<protein>
    <recommendedName>
        <fullName evidence="10">CRISPR-associated endonuclease Cas1</fullName>
        <ecNumber evidence="10">3.1.-.-</ecNumber>
    </recommendedName>
</protein>
<evidence type="ECO:0000256" key="2">
    <source>
        <dbReference type="ARBA" id="ARBA00022723"/>
    </source>
</evidence>
<evidence type="ECO:0000256" key="5">
    <source>
        <dbReference type="ARBA" id="ARBA00022842"/>
    </source>
</evidence>
<dbReference type="InterPro" id="IPR050646">
    <property type="entry name" value="Cas1"/>
</dbReference>
<evidence type="ECO:0000256" key="9">
    <source>
        <dbReference type="ARBA" id="ARBA00038592"/>
    </source>
</evidence>
<accession>A0ABX7WY44</accession>
<evidence type="ECO:0000256" key="3">
    <source>
        <dbReference type="ARBA" id="ARBA00022759"/>
    </source>
</evidence>
<name>A0ABX7WY44_9GAMM</name>
<keyword evidence="6 10" id="KW-0051">Antiviral defense</keyword>
<dbReference type="CDD" id="cd09634">
    <property type="entry name" value="Cas1_I-II-III"/>
    <property type="match status" value="1"/>
</dbReference>
<dbReference type="InterPro" id="IPR042206">
    <property type="entry name" value="CRISPR-assoc_Cas1_C"/>
</dbReference>
<comment type="similarity">
    <text evidence="10">Belongs to the CRISPR-associated endonuclease Cas1 family.</text>
</comment>
<evidence type="ECO:0000256" key="4">
    <source>
        <dbReference type="ARBA" id="ARBA00022801"/>
    </source>
</evidence>
<evidence type="ECO:0000313" key="12">
    <source>
        <dbReference type="Proteomes" id="UP000672027"/>
    </source>
</evidence>
<evidence type="ECO:0000313" key="11">
    <source>
        <dbReference type="EMBL" id="QTR48560.1"/>
    </source>
</evidence>
<dbReference type="Pfam" id="PF01867">
    <property type="entry name" value="Cas_Cas1"/>
    <property type="match status" value="1"/>
</dbReference>
<organism evidence="11 12">
    <name type="scientific">Candidatus Thiothrix anitrata</name>
    <dbReference type="NCBI Taxonomy" id="2823902"/>
    <lineage>
        <taxon>Bacteria</taxon>
        <taxon>Pseudomonadati</taxon>
        <taxon>Pseudomonadota</taxon>
        <taxon>Gammaproteobacteria</taxon>
        <taxon>Thiotrichales</taxon>
        <taxon>Thiotrichaceae</taxon>
        <taxon>Thiothrix</taxon>
    </lineage>
</organism>
<dbReference type="Proteomes" id="UP000672027">
    <property type="component" value="Chromosome"/>
</dbReference>
<sequence length="316" mass="36026">MTTLYIDHKHARLEVEGQTLVARLGEQRQRPVPLALLERVVCLATVQLDTQVLGTLAEHGIAFTIASQRKPQRRALLLGSGHNDARLRLLHYRLAQDTAWRLLFAQQLLSAKFAAHQRLLTAMLQERPDQRKVLSDAQQQLQTQQSQVTQAVNLASLLGMEGAAARAFFSGFAAVLPASLDFNGRKRRPPPDPVNASLSLAYTLLHNRAVQIIHTQGLEPLLGFFHEIYYGRESLASDLIEAWRPHIDGWVWEMFRKQTLRAEHFKRDANGCFLDKAGRQIFFAQLEMRLRPITRALRWQVRDLIRAMQQQEANHA</sequence>
<reference evidence="11 12" key="1">
    <citation type="submission" date="2021-04" db="EMBL/GenBank/DDBJ databases">
        <title>Genomics, taxonomy and metabolism of representatives of sulfur bacteria of the genus Thiothrix: Thiothrix fructosivorans QT, Thiothrix unzii A1T and three new species, Thiothrix subterranea sp. nov., Thiothrix litoralis sp. nov. and 'Candidatus Thiothrix anitrata' sp. nov.</title>
        <authorList>
            <person name="Ravin N.V."/>
            <person name="Smolyakov D."/>
            <person name="Rudenko T.S."/>
            <person name="Mardanov A.V."/>
            <person name="Beletsky A.V."/>
            <person name="Markov N.D."/>
            <person name="Fomenkov A.I."/>
            <person name="Roberts R.J."/>
            <person name="Karnachuk O.V."/>
            <person name="Novikov A."/>
            <person name="Grabovich M.Y."/>
        </authorList>
    </citation>
    <scope>NUCLEOTIDE SEQUENCE [LARGE SCALE GENOMIC DNA]</scope>
    <source>
        <strain evidence="11 12">A52</strain>
    </source>
</reference>
<dbReference type="EMBL" id="CP072800">
    <property type="protein sequence ID" value="QTR48560.1"/>
    <property type="molecule type" value="Genomic_DNA"/>
</dbReference>
<dbReference type="Gene3D" id="1.20.120.920">
    <property type="entry name" value="CRISPR-associated endonuclease Cas1, C-terminal domain"/>
    <property type="match status" value="1"/>
</dbReference>
<keyword evidence="8 10" id="KW-0464">Manganese</keyword>
<comment type="cofactor">
    <cofactor evidence="10">
        <name>Mg(2+)</name>
        <dbReference type="ChEBI" id="CHEBI:18420"/>
    </cofactor>
    <cofactor evidence="10">
        <name>Mn(2+)</name>
        <dbReference type="ChEBI" id="CHEBI:29035"/>
    </cofactor>
</comment>
<keyword evidence="3 10" id="KW-0255">Endonuclease</keyword>
<feature type="binding site" evidence="10">
    <location>
        <position position="241"/>
    </location>
    <ligand>
        <name>Mn(2+)</name>
        <dbReference type="ChEBI" id="CHEBI:29035"/>
    </ligand>
</feature>
<dbReference type="NCBIfam" id="TIGR00287">
    <property type="entry name" value="cas1"/>
    <property type="match status" value="1"/>
</dbReference>
<dbReference type="PANTHER" id="PTHR34353">
    <property type="entry name" value="CRISPR-ASSOCIATED ENDONUCLEASE CAS1 1"/>
    <property type="match status" value="1"/>
</dbReference>